<proteinExistence type="predicted"/>
<sequence>VCVVDGSLSPEAIFQQVKHLFLPVVTYLLAAPGLPICEAAKNLQGERAQHVDLQSLLRDRARADTSLTHMLASGTAPPASVVCPLLVEKLKTLQNQGECFTVGSSTRKTCVERADSTLPPGGISDLYTPGDWIPAGEVVLPLGERSTFP</sequence>
<gene>
    <name evidence="1" type="ORF">TGRUB_269035C</name>
</gene>
<dbReference type="EMBL" id="AFYV02001597">
    <property type="protein sequence ID" value="KFG61460.1"/>
    <property type="molecule type" value="Genomic_DNA"/>
</dbReference>
<accession>A0A086LXU2</accession>
<dbReference type="Proteomes" id="UP000028834">
    <property type="component" value="Unassembled WGS sequence"/>
</dbReference>
<dbReference type="EC" id="2.7.4.6" evidence="1"/>
<dbReference type="VEuPathDB" id="ToxoDB:TGRUB_269035C"/>
<feature type="non-terminal residue" evidence="1">
    <location>
        <position position="1"/>
    </location>
</feature>
<dbReference type="GO" id="GO:0004550">
    <property type="term" value="F:nucleoside diphosphate kinase activity"/>
    <property type="evidence" value="ECO:0007669"/>
    <property type="project" value="UniProtKB-EC"/>
</dbReference>
<organism evidence="1 2">
    <name type="scientific">Toxoplasma gondii RUB</name>
    <dbReference type="NCBI Taxonomy" id="935652"/>
    <lineage>
        <taxon>Eukaryota</taxon>
        <taxon>Sar</taxon>
        <taxon>Alveolata</taxon>
        <taxon>Apicomplexa</taxon>
        <taxon>Conoidasida</taxon>
        <taxon>Coccidia</taxon>
        <taxon>Eucoccidiorida</taxon>
        <taxon>Eimeriorina</taxon>
        <taxon>Sarcocystidae</taxon>
        <taxon>Toxoplasma</taxon>
    </lineage>
</organism>
<keyword evidence="1" id="KW-0418">Kinase</keyword>
<reference evidence="1 2" key="1">
    <citation type="submission" date="2014-05" db="EMBL/GenBank/DDBJ databases">
        <authorList>
            <person name="Sibley D."/>
            <person name="Venepally P."/>
            <person name="Karamycheva S."/>
            <person name="Hadjithomas M."/>
            <person name="Khan A."/>
            <person name="Brunk B."/>
            <person name="Roos D."/>
            <person name="Caler E."/>
            <person name="Lorenzi H."/>
        </authorList>
    </citation>
    <scope>NUCLEOTIDE SEQUENCE [LARGE SCALE GENOMIC DNA]</scope>
    <source>
        <strain evidence="1 2">RUB</strain>
    </source>
</reference>
<dbReference type="AlphaFoldDB" id="A0A086LXU2"/>
<evidence type="ECO:0000313" key="2">
    <source>
        <dbReference type="Proteomes" id="UP000028834"/>
    </source>
</evidence>
<keyword evidence="1" id="KW-0808">Transferase</keyword>
<evidence type="ECO:0000313" key="1">
    <source>
        <dbReference type="EMBL" id="KFG61460.1"/>
    </source>
</evidence>
<comment type="caution">
    <text evidence="1">The sequence shown here is derived from an EMBL/GenBank/DDBJ whole genome shotgun (WGS) entry which is preliminary data.</text>
</comment>
<name>A0A086LXU2_TOXGO</name>
<protein>
    <submittedName>
        <fullName evidence="1">Nucleoside diphosphate kinase</fullName>
        <ecNumber evidence="1">2.7.4.14</ecNumber>
        <ecNumber evidence="1">2.7.4.6</ecNumber>
    </submittedName>
</protein>
<dbReference type="EC" id="2.7.4.14" evidence="1"/>